<dbReference type="InterPro" id="IPR002104">
    <property type="entry name" value="Integrase_catalytic"/>
</dbReference>
<dbReference type="InterPro" id="IPR013762">
    <property type="entry name" value="Integrase-like_cat_sf"/>
</dbReference>
<dbReference type="STRING" id="1748243.Tel_12995"/>
<keyword evidence="8" id="KW-1185">Reference proteome</keyword>
<keyword evidence="3" id="KW-0238">DNA-binding</keyword>
<keyword evidence="2" id="KW-0229">DNA integration</keyword>
<dbReference type="CDD" id="cd00796">
    <property type="entry name" value="INT_Rci_Hp1_C"/>
    <property type="match status" value="1"/>
</dbReference>
<dbReference type="Pfam" id="PF00589">
    <property type="entry name" value="Phage_integrase"/>
    <property type="match status" value="1"/>
</dbReference>
<proteinExistence type="inferred from homology"/>
<dbReference type="Proteomes" id="UP000055136">
    <property type="component" value="Chromosome"/>
</dbReference>
<dbReference type="PANTHER" id="PTHR30349:SF64">
    <property type="entry name" value="PROPHAGE INTEGRASE INTD-RELATED"/>
    <property type="match status" value="1"/>
</dbReference>
<evidence type="ECO:0000313" key="8">
    <source>
        <dbReference type="Proteomes" id="UP000055136"/>
    </source>
</evidence>
<dbReference type="EMBL" id="CP013099">
    <property type="protein sequence ID" value="ALP53977.1"/>
    <property type="molecule type" value="Genomic_DNA"/>
</dbReference>
<dbReference type="InterPro" id="IPR010998">
    <property type="entry name" value="Integrase_recombinase_N"/>
</dbReference>
<name>A0A0S2TFP7_9GAMM</name>
<accession>A0A0S2TFP7</accession>
<evidence type="ECO:0000313" key="7">
    <source>
        <dbReference type="EMBL" id="ALP53977.1"/>
    </source>
</evidence>
<dbReference type="AlphaFoldDB" id="A0A0S2TFP7"/>
<evidence type="ECO:0000256" key="5">
    <source>
        <dbReference type="SAM" id="MobiDB-lite"/>
    </source>
</evidence>
<keyword evidence="4" id="KW-0233">DNA recombination</keyword>
<reference evidence="7" key="1">
    <citation type="submission" date="2015-10" db="EMBL/GenBank/DDBJ databases">
        <title>Description of Candidatus Tenderia electrophaga gen. nov, sp. nov., an Uncultivated Electroautotroph from a Biocathode Enrichment.</title>
        <authorList>
            <person name="Eddie B.J."/>
            <person name="Malanoski A.P."/>
            <person name="Wang Z."/>
            <person name="Hall R.J."/>
            <person name="Oh S.D."/>
            <person name="Heiner C."/>
            <person name="Lin B."/>
            <person name="Strycharz-Glaven S.M."/>
        </authorList>
    </citation>
    <scope>NUCLEOTIDE SEQUENCE [LARGE SCALE GENOMIC DNA]</scope>
    <source>
        <strain evidence="7">NRL1</strain>
    </source>
</reference>
<dbReference type="PANTHER" id="PTHR30349">
    <property type="entry name" value="PHAGE INTEGRASE-RELATED"/>
    <property type="match status" value="1"/>
</dbReference>
<evidence type="ECO:0000256" key="4">
    <source>
        <dbReference type="ARBA" id="ARBA00023172"/>
    </source>
</evidence>
<evidence type="ECO:0000256" key="3">
    <source>
        <dbReference type="ARBA" id="ARBA00023125"/>
    </source>
</evidence>
<dbReference type="GO" id="GO:0015074">
    <property type="term" value="P:DNA integration"/>
    <property type="evidence" value="ECO:0007669"/>
    <property type="project" value="UniProtKB-KW"/>
</dbReference>
<comment type="similarity">
    <text evidence="1">Belongs to the 'phage' integrase family.</text>
</comment>
<evidence type="ECO:0000259" key="6">
    <source>
        <dbReference type="PROSITE" id="PS51898"/>
    </source>
</evidence>
<organism evidence="7 8">
    <name type="scientific">Candidatus Tenderia electrophaga</name>
    <dbReference type="NCBI Taxonomy" id="1748243"/>
    <lineage>
        <taxon>Bacteria</taxon>
        <taxon>Pseudomonadati</taxon>
        <taxon>Pseudomonadota</taxon>
        <taxon>Gammaproteobacteria</taxon>
        <taxon>Candidatus Tenderiales</taxon>
        <taxon>Candidatus Tenderiaceae</taxon>
        <taxon>Candidatus Tenderia</taxon>
    </lineage>
</organism>
<dbReference type="InterPro" id="IPR011010">
    <property type="entry name" value="DNA_brk_join_enz"/>
</dbReference>
<dbReference type="InterPro" id="IPR050090">
    <property type="entry name" value="Tyrosine_recombinase_XerCD"/>
</dbReference>
<evidence type="ECO:0000256" key="2">
    <source>
        <dbReference type="ARBA" id="ARBA00022908"/>
    </source>
</evidence>
<dbReference type="GO" id="GO:0003677">
    <property type="term" value="F:DNA binding"/>
    <property type="evidence" value="ECO:0007669"/>
    <property type="project" value="UniProtKB-KW"/>
</dbReference>
<dbReference type="Gene3D" id="1.10.443.10">
    <property type="entry name" value="Intergrase catalytic core"/>
    <property type="match status" value="1"/>
</dbReference>
<feature type="region of interest" description="Disordered" evidence="5">
    <location>
        <begin position="164"/>
        <end position="191"/>
    </location>
</feature>
<sequence length="422" mass="47406">MARSVRSNPLATRTNRLKLVTGKRVYVTIGEGLALGYRRPAKGNGTWQARLWTGERYIKHVLGEADDYMDADGSHVTTFFQAQEKSRLFAQEARSPSSPTVTRPTTVGEAVDHYMYWFRENRKSVNETEACINAHILPHFRDTLVSELRSSEIKAWLHALAAKPARRRSRKGGQPAYRAAPKTEDEKRSRKASANRIFTILKAILNKAFEDGLASSDTEWRRVKPFEKADEPLTRFLTTAEAERLINASSPNFRLLVKASLFTGARYGELARLNVEHVNLDTGQVYITPSKSGKGRYIPLSHEGLDFFTTVIAGKLRRDFVFTREDGEAWGKNHHTRHMKAACAAAKIEPAISFHELRHTYASLLAQAGADLLTISRLLGHADTRVTSRHYAHLCDNTLKNAVTTLLPSFGHQADKTIKAIR</sequence>
<dbReference type="KEGG" id="tee:Tel_12995"/>
<gene>
    <name evidence="7" type="ORF">Tel_12995</name>
</gene>
<protein>
    <recommendedName>
        <fullName evidence="6">Tyr recombinase domain-containing protein</fullName>
    </recommendedName>
</protein>
<evidence type="ECO:0000256" key="1">
    <source>
        <dbReference type="ARBA" id="ARBA00008857"/>
    </source>
</evidence>
<dbReference type="Gene3D" id="1.10.150.130">
    <property type="match status" value="1"/>
</dbReference>
<dbReference type="SUPFAM" id="SSF56349">
    <property type="entry name" value="DNA breaking-rejoining enzymes"/>
    <property type="match status" value="1"/>
</dbReference>
<dbReference type="PROSITE" id="PS51898">
    <property type="entry name" value="TYR_RECOMBINASE"/>
    <property type="match status" value="1"/>
</dbReference>
<dbReference type="GO" id="GO:0006310">
    <property type="term" value="P:DNA recombination"/>
    <property type="evidence" value="ECO:0007669"/>
    <property type="project" value="UniProtKB-KW"/>
</dbReference>
<feature type="domain" description="Tyr recombinase" evidence="6">
    <location>
        <begin position="232"/>
        <end position="404"/>
    </location>
</feature>